<sequence>MGVIRIENELRFAIENLIDPQWCTSFGITFLEHDGQKTVLKNALEMAIWLEQKSDNITTCSDIFHLAPELKGDLKNPNPAEMGLKPTLFDLFKERYFQGAEEKVLYWISGKTIASTFNANFIENNMEFNLWDQALTELKNRGISERGLNLEITLSRLRKTKKGDFESPSMKELRYHLTQEHNNRPIDKIRNFQRILTAHKIMLNSDGEVHSFFSLLSALGWKGDDNKELQIILSS</sequence>
<dbReference type="InParanoid" id="E4XL97"/>
<name>E4XL97_OIKDI</name>
<evidence type="ECO:0000313" key="1">
    <source>
        <dbReference type="EMBL" id="CBY10858.1"/>
    </source>
</evidence>
<protein>
    <submittedName>
        <fullName evidence="1">Uncharacterized protein</fullName>
    </submittedName>
</protein>
<dbReference type="Proteomes" id="UP000001307">
    <property type="component" value="Unassembled WGS sequence"/>
</dbReference>
<evidence type="ECO:0000313" key="2">
    <source>
        <dbReference type="Proteomes" id="UP000001307"/>
    </source>
</evidence>
<organism evidence="1">
    <name type="scientific">Oikopleura dioica</name>
    <name type="common">Tunicate</name>
    <dbReference type="NCBI Taxonomy" id="34765"/>
    <lineage>
        <taxon>Eukaryota</taxon>
        <taxon>Metazoa</taxon>
        <taxon>Chordata</taxon>
        <taxon>Tunicata</taxon>
        <taxon>Appendicularia</taxon>
        <taxon>Copelata</taxon>
        <taxon>Oikopleuridae</taxon>
        <taxon>Oikopleura</taxon>
    </lineage>
</organism>
<accession>E4XL97</accession>
<gene>
    <name evidence="1" type="ORF">GSOID_T00014470001</name>
</gene>
<keyword evidence="2" id="KW-1185">Reference proteome</keyword>
<reference evidence="1" key="1">
    <citation type="journal article" date="2010" name="Science">
        <title>Plasticity of animal genome architecture unmasked by rapid evolution of a pelagic tunicate.</title>
        <authorList>
            <person name="Denoeud F."/>
            <person name="Henriet S."/>
            <person name="Mungpakdee S."/>
            <person name="Aury J.M."/>
            <person name="Da Silva C."/>
            <person name="Brinkmann H."/>
            <person name="Mikhaleva J."/>
            <person name="Olsen L.C."/>
            <person name="Jubin C."/>
            <person name="Canestro C."/>
            <person name="Bouquet J.M."/>
            <person name="Danks G."/>
            <person name="Poulain J."/>
            <person name="Campsteijn C."/>
            <person name="Adamski M."/>
            <person name="Cross I."/>
            <person name="Yadetie F."/>
            <person name="Muffato M."/>
            <person name="Louis A."/>
            <person name="Butcher S."/>
            <person name="Tsagkogeorga G."/>
            <person name="Konrad A."/>
            <person name="Singh S."/>
            <person name="Jensen M.F."/>
            <person name="Cong E.H."/>
            <person name="Eikeseth-Otteraa H."/>
            <person name="Noel B."/>
            <person name="Anthouard V."/>
            <person name="Porcel B.M."/>
            <person name="Kachouri-Lafond R."/>
            <person name="Nishino A."/>
            <person name="Ugolini M."/>
            <person name="Chourrout P."/>
            <person name="Nishida H."/>
            <person name="Aasland R."/>
            <person name="Huzurbazar S."/>
            <person name="Westhof E."/>
            <person name="Delsuc F."/>
            <person name="Lehrach H."/>
            <person name="Reinhardt R."/>
            <person name="Weissenbach J."/>
            <person name="Roy S.W."/>
            <person name="Artiguenave F."/>
            <person name="Postlethwait J.H."/>
            <person name="Manak J.R."/>
            <person name="Thompson E.M."/>
            <person name="Jaillon O."/>
            <person name="Du Pasquier L."/>
            <person name="Boudinot P."/>
            <person name="Liberles D.A."/>
            <person name="Volff J.N."/>
            <person name="Philippe H."/>
            <person name="Lenhard B."/>
            <person name="Roest Crollius H."/>
            <person name="Wincker P."/>
            <person name="Chourrout D."/>
        </authorList>
    </citation>
    <scope>NUCLEOTIDE SEQUENCE [LARGE SCALE GENOMIC DNA]</scope>
</reference>
<dbReference type="EMBL" id="FN653068">
    <property type="protein sequence ID" value="CBY10858.1"/>
    <property type="molecule type" value="Genomic_DNA"/>
</dbReference>
<dbReference type="AlphaFoldDB" id="E4XL97"/>
<proteinExistence type="predicted"/>